<dbReference type="SUPFAM" id="SSF52540">
    <property type="entry name" value="P-loop containing nucleoside triphosphate hydrolases"/>
    <property type="match status" value="2"/>
</dbReference>
<evidence type="ECO:0008006" key="10">
    <source>
        <dbReference type="Google" id="ProtNLM"/>
    </source>
</evidence>
<evidence type="ECO:0000259" key="6">
    <source>
        <dbReference type="PROSITE" id="PS51194"/>
    </source>
</evidence>
<evidence type="ECO:0000259" key="7">
    <source>
        <dbReference type="PROSITE" id="PS51467"/>
    </source>
</evidence>
<dbReference type="Pfam" id="PF00271">
    <property type="entry name" value="Helicase_C"/>
    <property type="match status" value="1"/>
</dbReference>
<feature type="domain" description="Helicase C-terminal" evidence="6">
    <location>
        <begin position="456"/>
        <end position="604"/>
    </location>
</feature>
<dbReference type="InterPro" id="IPR010003">
    <property type="entry name" value="HARP_dom"/>
</dbReference>
<dbReference type="GO" id="GO:0016787">
    <property type="term" value="F:hydrolase activity"/>
    <property type="evidence" value="ECO:0007669"/>
    <property type="project" value="UniProtKB-KW"/>
</dbReference>
<evidence type="ECO:0000313" key="8">
    <source>
        <dbReference type="EMBL" id="KAF3583203.1"/>
    </source>
</evidence>
<dbReference type="SMART" id="SM00487">
    <property type="entry name" value="DEXDc"/>
    <property type="match status" value="1"/>
</dbReference>
<organism evidence="8 9">
    <name type="scientific">Brassica cretica</name>
    <name type="common">Mustard</name>
    <dbReference type="NCBI Taxonomy" id="69181"/>
    <lineage>
        <taxon>Eukaryota</taxon>
        <taxon>Viridiplantae</taxon>
        <taxon>Streptophyta</taxon>
        <taxon>Embryophyta</taxon>
        <taxon>Tracheophyta</taxon>
        <taxon>Spermatophyta</taxon>
        <taxon>Magnoliopsida</taxon>
        <taxon>eudicotyledons</taxon>
        <taxon>Gunneridae</taxon>
        <taxon>Pentapetalae</taxon>
        <taxon>rosids</taxon>
        <taxon>malvids</taxon>
        <taxon>Brassicales</taxon>
        <taxon>Brassicaceae</taxon>
        <taxon>Brassiceae</taxon>
        <taxon>Brassica</taxon>
    </lineage>
</organism>
<dbReference type="InterPro" id="IPR001650">
    <property type="entry name" value="Helicase_C-like"/>
</dbReference>
<feature type="domain" description="HARP" evidence="7">
    <location>
        <begin position="51"/>
        <end position="125"/>
    </location>
</feature>
<dbReference type="GO" id="GO:0006281">
    <property type="term" value="P:DNA repair"/>
    <property type="evidence" value="ECO:0007669"/>
    <property type="project" value="TreeGrafter"/>
</dbReference>
<dbReference type="GO" id="GO:0005524">
    <property type="term" value="F:ATP binding"/>
    <property type="evidence" value="ECO:0007669"/>
    <property type="project" value="UniProtKB-KW"/>
</dbReference>
<dbReference type="Pfam" id="PF00176">
    <property type="entry name" value="SNF2-rel_dom"/>
    <property type="match status" value="1"/>
</dbReference>
<keyword evidence="3" id="KW-0347">Helicase</keyword>
<dbReference type="AlphaFoldDB" id="A0A8S9RRT9"/>
<keyword evidence="4" id="KW-0067">ATP-binding</keyword>
<dbReference type="InterPro" id="IPR038718">
    <property type="entry name" value="SNF2-like_sf"/>
</dbReference>
<dbReference type="GO" id="GO:0004520">
    <property type="term" value="F:DNA endonuclease activity"/>
    <property type="evidence" value="ECO:0007669"/>
    <property type="project" value="TreeGrafter"/>
</dbReference>
<evidence type="ECO:0000256" key="1">
    <source>
        <dbReference type="ARBA" id="ARBA00022741"/>
    </source>
</evidence>
<comment type="caution">
    <text evidence="8">The sequence shown here is derived from an EMBL/GenBank/DDBJ whole genome shotgun (WGS) entry which is preliminary data.</text>
</comment>
<dbReference type="EMBL" id="QGKX02000088">
    <property type="protein sequence ID" value="KAF3583203.1"/>
    <property type="molecule type" value="Genomic_DNA"/>
</dbReference>
<dbReference type="Gene3D" id="3.40.50.10810">
    <property type="entry name" value="Tandem AAA-ATPase domain"/>
    <property type="match status" value="1"/>
</dbReference>
<dbReference type="InterPro" id="IPR000330">
    <property type="entry name" value="SNF2_N"/>
</dbReference>
<protein>
    <recommendedName>
        <fullName evidence="10">Helicase ATP-binding domain-containing protein</fullName>
    </recommendedName>
</protein>
<dbReference type="InterPro" id="IPR049730">
    <property type="entry name" value="SNF2/RAD54-like_C"/>
</dbReference>
<evidence type="ECO:0000259" key="5">
    <source>
        <dbReference type="PROSITE" id="PS51192"/>
    </source>
</evidence>
<dbReference type="PROSITE" id="PS51192">
    <property type="entry name" value="HELICASE_ATP_BIND_1"/>
    <property type="match status" value="1"/>
</dbReference>
<evidence type="ECO:0000256" key="4">
    <source>
        <dbReference type="ARBA" id="ARBA00022840"/>
    </source>
</evidence>
<gene>
    <name evidence="8" type="ORF">F2Q69_00029270</name>
</gene>
<dbReference type="InterPro" id="IPR014001">
    <property type="entry name" value="Helicase_ATP-bd"/>
</dbReference>
<proteinExistence type="predicted"/>
<dbReference type="CDD" id="cd18793">
    <property type="entry name" value="SF2_C_SNF"/>
    <property type="match status" value="1"/>
</dbReference>
<keyword evidence="2" id="KW-0378">Hydrolase</keyword>
<evidence type="ECO:0000256" key="2">
    <source>
        <dbReference type="ARBA" id="ARBA00022801"/>
    </source>
</evidence>
<dbReference type="FunFam" id="3.40.50.10810:FF:000044">
    <property type="entry name" value="Chromatin remodeling factor18"/>
    <property type="match status" value="1"/>
</dbReference>
<dbReference type="GO" id="GO:0031297">
    <property type="term" value="P:replication fork processing"/>
    <property type="evidence" value="ECO:0007669"/>
    <property type="project" value="TreeGrafter"/>
</dbReference>
<evidence type="ECO:0000256" key="3">
    <source>
        <dbReference type="ARBA" id="ARBA00022806"/>
    </source>
</evidence>
<dbReference type="PROSITE" id="PS51467">
    <property type="entry name" value="HARP"/>
    <property type="match status" value="1"/>
</dbReference>
<dbReference type="PANTHER" id="PTHR45766:SF3">
    <property type="entry name" value="DNA ANNEALING HELICASE AND ENDONUCLEASE ZRANB3"/>
    <property type="match status" value="1"/>
</dbReference>
<accession>A0A8S9RRT9</accession>
<name>A0A8S9RRT9_BRACR</name>
<dbReference type="PANTHER" id="PTHR45766">
    <property type="entry name" value="DNA ANNEALING HELICASE AND ENDONUCLEASE ZRANB3 FAMILY MEMBER"/>
    <property type="match status" value="1"/>
</dbReference>
<reference evidence="8" key="1">
    <citation type="submission" date="2019-12" db="EMBL/GenBank/DDBJ databases">
        <title>Genome sequencing and annotation of Brassica cretica.</title>
        <authorList>
            <person name="Studholme D.J."/>
            <person name="Sarris P."/>
        </authorList>
    </citation>
    <scope>NUCLEOTIDE SEQUENCE</scope>
    <source>
        <strain evidence="8">PFS-109/04</strain>
        <tissue evidence="8">Leaf</tissue>
    </source>
</reference>
<sequence length="826" mass="92719">MDDDDFDLTMEEMDALEKEALERINQNKVPNLSQGSRILPSSLAPKPNTGEGVKVPVKILLHHSGDLAAKFPYNQAVVDAVRKIPMALWNAKERLWIFPQSSLSSAEIILRQVSSVKVEVENLDPLVQRAIASASRVPDLRHLYDKIPSHIEPKLLPFQRDGIEFILQHGGRVLLADEMGLGKTLQASGNCCDYMRSRILASSDYCTIFLTFTLGNDDSPMAACTSVRHSFLPQPGGSNKCGFTIVSSNTKGTIHLDGVFNIISYDVVTKLDKLLMALDFKVVIADESHFLKNAQAKRTTATLPVIKKAQYAILLSGTPALSRPIELFKQLEALYPDVYRNVHEYGSRYCKGGVFGIYQGASNHEELHNLMKATVMIRRLKKDVLSELPSKRRQQVFLDLAEKDMKQINALFRELKVVKAKIKDCMSEDDIKSLKFTEKQLINKIYTDSAEAKIPAVTDYLGTLLEAGCKFLVFAHHQSMLEALHQFLKKKKVGCIRIDGSTPASSRQVLVSDFQGNDEIKAAVLSIRAAGVGITLTAASTVIFAELAWTPGDLIQAEDRAHRIGQVSSVNIHYLLANDTVDDIIWDVVQSKLENLGQHAVDYYYFVNDLQHRCLMDKRMLWSAARDHYMMTLKNIRRLKFPETERLTIERKAVDAAEEASTLHRVLAIMCIFFELIRKGSCSRIGLALFPKELMSTTFPLPQSLPLDSEEDDDFEFNSVIIFSFMWQCPPPRWIQTRQVSVAVYIIGWSTLRSSLHYRLEYASVTGRWESPDVKFCPPMASGIQTQGISPDSNRIMAFGNRIHDFVVPGRKIFWLSALDVGTAGT</sequence>
<dbReference type="Proteomes" id="UP000712600">
    <property type="component" value="Unassembled WGS sequence"/>
</dbReference>
<feature type="domain" description="Helicase ATP-binding" evidence="5">
    <location>
        <begin position="164"/>
        <end position="337"/>
    </location>
</feature>
<dbReference type="InterPro" id="IPR027417">
    <property type="entry name" value="P-loop_NTPase"/>
</dbReference>
<dbReference type="GO" id="GO:0043596">
    <property type="term" value="C:nuclear replication fork"/>
    <property type="evidence" value="ECO:0007669"/>
    <property type="project" value="TreeGrafter"/>
</dbReference>
<evidence type="ECO:0000313" key="9">
    <source>
        <dbReference type="Proteomes" id="UP000712600"/>
    </source>
</evidence>
<dbReference type="SMART" id="SM00490">
    <property type="entry name" value="HELICc"/>
    <property type="match status" value="1"/>
</dbReference>
<dbReference type="FunFam" id="3.40.50.300:FF:001501">
    <property type="entry name" value="Chromatin remodeling factor18"/>
    <property type="match status" value="1"/>
</dbReference>
<dbReference type="GO" id="GO:0004386">
    <property type="term" value="F:helicase activity"/>
    <property type="evidence" value="ECO:0007669"/>
    <property type="project" value="UniProtKB-KW"/>
</dbReference>
<keyword evidence="1" id="KW-0547">Nucleotide-binding</keyword>
<dbReference type="PROSITE" id="PS51194">
    <property type="entry name" value="HELICASE_CTER"/>
    <property type="match status" value="1"/>
</dbReference>
<dbReference type="Gene3D" id="3.40.50.300">
    <property type="entry name" value="P-loop containing nucleotide triphosphate hydrolases"/>
    <property type="match status" value="1"/>
</dbReference>